<feature type="region of interest" description="Disordered" evidence="1">
    <location>
        <begin position="1"/>
        <end position="44"/>
    </location>
</feature>
<evidence type="ECO:0000313" key="3">
    <source>
        <dbReference type="Proteomes" id="UP001589532"/>
    </source>
</evidence>
<proteinExistence type="predicted"/>
<gene>
    <name evidence="2" type="ORF">ACFFSA_28670</name>
</gene>
<dbReference type="EMBL" id="JBHMBW010000027">
    <property type="protein sequence ID" value="MFB9627077.1"/>
    <property type="molecule type" value="Genomic_DNA"/>
</dbReference>
<keyword evidence="3" id="KW-1185">Reference proteome</keyword>
<accession>A0ABV5S5X9</accession>
<sequence>MPANRGSQWPAGANTGPGKPLYSRPGVLQTSAPQQETDESEDSR</sequence>
<dbReference type="RefSeq" id="WP_344988979.1">
    <property type="nucleotide sequence ID" value="NZ_BAAAXV010000004.1"/>
</dbReference>
<protein>
    <submittedName>
        <fullName evidence="2">Uncharacterized protein</fullName>
    </submittedName>
</protein>
<evidence type="ECO:0000313" key="2">
    <source>
        <dbReference type="EMBL" id="MFB9627077.1"/>
    </source>
</evidence>
<comment type="caution">
    <text evidence="2">The sequence shown here is derived from an EMBL/GenBank/DDBJ whole genome shotgun (WGS) entry which is preliminary data.</text>
</comment>
<dbReference type="Proteomes" id="UP001589532">
    <property type="component" value="Unassembled WGS sequence"/>
</dbReference>
<organism evidence="2 3">
    <name type="scientific">Nonomuraea helvata</name>
    <dbReference type="NCBI Taxonomy" id="37484"/>
    <lineage>
        <taxon>Bacteria</taxon>
        <taxon>Bacillati</taxon>
        <taxon>Actinomycetota</taxon>
        <taxon>Actinomycetes</taxon>
        <taxon>Streptosporangiales</taxon>
        <taxon>Streptosporangiaceae</taxon>
        <taxon>Nonomuraea</taxon>
    </lineage>
</organism>
<evidence type="ECO:0000256" key="1">
    <source>
        <dbReference type="SAM" id="MobiDB-lite"/>
    </source>
</evidence>
<reference evidence="2 3" key="1">
    <citation type="submission" date="2024-09" db="EMBL/GenBank/DDBJ databases">
        <authorList>
            <person name="Sun Q."/>
            <person name="Mori K."/>
        </authorList>
    </citation>
    <scope>NUCLEOTIDE SEQUENCE [LARGE SCALE GENOMIC DNA]</scope>
    <source>
        <strain evidence="2 3">JCM 3143</strain>
    </source>
</reference>
<name>A0ABV5S5X9_9ACTN</name>